<proteinExistence type="predicted"/>
<reference evidence="1" key="1">
    <citation type="submission" date="2025-08" db="UniProtKB">
        <authorList>
            <consortium name="Ensembl"/>
        </authorList>
    </citation>
    <scope>IDENTIFICATION</scope>
</reference>
<evidence type="ECO:0000313" key="1">
    <source>
        <dbReference type="Ensembl" id="ENSCPRP00005010038.1"/>
    </source>
</evidence>
<dbReference type="InterPro" id="IPR029062">
    <property type="entry name" value="Class_I_gatase-like"/>
</dbReference>
<dbReference type="GeneTree" id="ENSGT00390000003706"/>
<dbReference type="OMA" id="APIHKVY"/>
<dbReference type="AlphaFoldDB" id="A0A7M4EI14"/>
<dbReference type="NCBIfam" id="NF008747">
    <property type="entry name" value="PRK11780.1"/>
    <property type="match status" value="1"/>
</dbReference>
<dbReference type="SUPFAM" id="SSF52317">
    <property type="entry name" value="Class I glutamine amidotransferase-like"/>
    <property type="match status" value="1"/>
</dbReference>
<dbReference type="Gene3D" id="3.40.50.880">
    <property type="match status" value="1"/>
</dbReference>
<dbReference type="Ensembl" id="ENSCPRT00005011826.1">
    <property type="protein sequence ID" value="ENSCPRP00005010038.1"/>
    <property type="gene ID" value="ENSCPRG00005007161.1"/>
</dbReference>
<protein>
    <submittedName>
        <fullName evidence="1">ES1 protein homolog, mitochondrial-like</fullName>
    </submittedName>
</protein>
<gene>
    <name evidence="1" type="primary">LOC109313755</name>
</gene>
<accession>A0A7M4EI14</accession>
<keyword evidence="2" id="KW-1185">Reference proteome</keyword>
<organism evidence="1 2">
    <name type="scientific">Crocodylus porosus</name>
    <name type="common">Saltwater crocodile</name>
    <name type="synonym">Estuarine crocodile</name>
    <dbReference type="NCBI Taxonomy" id="8502"/>
    <lineage>
        <taxon>Eukaryota</taxon>
        <taxon>Metazoa</taxon>
        <taxon>Chordata</taxon>
        <taxon>Craniata</taxon>
        <taxon>Vertebrata</taxon>
        <taxon>Euteleostomi</taxon>
        <taxon>Archelosauria</taxon>
        <taxon>Archosauria</taxon>
        <taxon>Crocodylia</taxon>
        <taxon>Longirostres</taxon>
        <taxon>Crocodylidae</taxon>
        <taxon>Crocodylus</taxon>
    </lineage>
</organism>
<reference evidence="1" key="2">
    <citation type="submission" date="2025-09" db="UniProtKB">
        <authorList>
            <consortium name="Ensembl"/>
        </authorList>
    </citation>
    <scope>IDENTIFICATION</scope>
</reference>
<dbReference type="PANTHER" id="PTHR10224">
    <property type="entry name" value="ES1 PROTEIN HOMOLOG, MITOCHONDRIAL"/>
    <property type="match status" value="1"/>
</dbReference>
<dbReference type="PANTHER" id="PTHR10224:SF11">
    <property type="entry name" value="ES1 PROTEIN HOMOLOG, MITOCHONDRIAL"/>
    <property type="match status" value="1"/>
</dbReference>
<dbReference type="CDD" id="cd03133">
    <property type="entry name" value="GATase1_ES1"/>
    <property type="match status" value="1"/>
</dbReference>
<name>A0A7M4EI14_CROPO</name>
<sequence length="247" mass="26902">EWSLCLPTTCPARAGRCETVPLHCLRQAKVAIVLAGCGLYDGSEIHESSAVLVHLSREGAQFYAPDIDQMHVVDHVKGQPTQEKRNVLVESARIARGNIKDLAKLNVKELDALIIPGGFGVAKNLSTWAVQGKNFTVSKAVEDTLKAFHAAKKPIGLCCISPVLAAKIFPGCELTVGHDTECEKWPYAKTAETMKELGCKHVNKHVNEIHVDAKNKLVTTSAFMCNAPIHEVYDGIGKMVKEVLRLA</sequence>
<dbReference type="Proteomes" id="UP000594220">
    <property type="component" value="Unplaced"/>
</dbReference>
<evidence type="ECO:0000313" key="2">
    <source>
        <dbReference type="Proteomes" id="UP000594220"/>
    </source>
</evidence>